<organism evidence="3 4">
    <name type="scientific">Croceitalea marina</name>
    <dbReference type="NCBI Taxonomy" id="1775166"/>
    <lineage>
        <taxon>Bacteria</taxon>
        <taxon>Pseudomonadati</taxon>
        <taxon>Bacteroidota</taxon>
        <taxon>Flavobacteriia</taxon>
        <taxon>Flavobacteriales</taxon>
        <taxon>Flavobacteriaceae</taxon>
        <taxon>Croceitalea</taxon>
    </lineage>
</organism>
<protein>
    <submittedName>
        <fullName evidence="3">DUF5683 domain-containing protein</fullName>
    </submittedName>
</protein>
<evidence type="ECO:0000259" key="2">
    <source>
        <dbReference type="Pfam" id="PF18935"/>
    </source>
</evidence>
<keyword evidence="4" id="KW-1185">Reference proteome</keyword>
<dbReference type="InterPro" id="IPR043738">
    <property type="entry name" value="DUF5683"/>
</dbReference>
<reference evidence="4" key="1">
    <citation type="journal article" date="2019" name="Int. J. Syst. Evol. Microbiol.">
        <title>The Global Catalogue of Microorganisms (GCM) 10K type strain sequencing project: providing services to taxonomists for standard genome sequencing and annotation.</title>
        <authorList>
            <consortium name="The Broad Institute Genomics Platform"/>
            <consortium name="The Broad Institute Genome Sequencing Center for Infectious Disease"/>
            <person name="Wu L."/>
            <person name="Ma J."/>
        </authorList>
    </citation>
    <scope>NUCLEOTIDE SEQUENCE [LARGE SCALE GENOMIC DNA]</scope>
    <source>
        <strain evidence="4">KCTC 52368</strain>
    </source>
</reference>
<sequence>MGKYLIIFVLCLMPCLIFSQQTAKDSIATQKADSLSTELKGKGIVVEEVTYQKQINPLAPSKAAFLSAILPGLGQMYNKRYWKAPLVWGALGTSIAVYSFNNTQYNSFRDEFKLRQAGLEGDTRFDALDNGDLEDAQNRFQEQRDLALLVTILLYTLNVVDANVDAHLKQFNVDDRLSMDFKPFLDYNQITAQPNYGMALVIKF</sequence>
<feature type="signal peptide" evidence="1">
    <location>
        <begin position="1"/>
        <end position="23"/>
    </location>
</feature>
<evidence type="ECO:0000313" key="3">
    <source>
        <dbReference type="EMBL" id="MFD2588307.1"/>
    </source>
</evidence>
<dbReference type="Pfam" id="PF18935">
    <property type="entry name" value="DUF5683"/>
    <property type="match status" value="1"/>
</dbReference>
<dbReference type="RefSeq" id="WP_377767837.1">
    <property type="nucleotide sequence ID" value="NZ_JBHULB010000077.1"/>
</dbReference>
<gene>
    <name evidence="3" type="ORF">ACFSQJ_15310</name>
</gene>
<accession>A0ABW5MY94</accession>
<name>A0ABW5MY94_9FLAO</name>
<feature type="chain" id="PRO_5045733564" evidence="1">
    <location>
        <begin position="24"/>
        <end position="204"/>
    </location>
</feature>
<evidence type="ECO:0000313" key="4">
    <source>
        <dbReference type="Proteomes" id="UP001597526"/>
    </source>
</evidence>
<comment type="caution">
    <text evidence="3">The sequence shown here is derived from an EMBL/GenBank/DDBJ whole genome shotgun (WGS) entry which is preliminary data.</text>
</comment>
<dbReference type="Proteomes" id="UP001597526">
    <property type="component" value="Unassembled WGS sequence"/>
</dbReference>
<proteinExistence type="predicted"/>
<evidence type="ECO:0000256" key="1">
    <source>
        <dbReference type="SAM" id="SignalP"/>
    </source>
</evidence>
<dbReference type="EMBL" id="JBHULB010000077">
    <property type="protein sequence ID" value="MFD2588307.1"/>
    <property type="molecule type" value="Genomic_DNA"/>
</dbReference>
<feature type="domain" description="DUF5683" evidence="2">
    <location>
        <begin position="57"/>
        <end position="204"/>
    </location>
</feature>
<keyword evidence="1" id="KW-0732">Signal</keyword>